<dbReference type="EMBL" id="BGPR01040245">
    <property type="protein sequence ID" value="GBO16349.1"/>
    <property type="molecule type" value="Genomic_DNA"/>
</dbReference>
<sequence length="158" mass="17558">MGAQIVPSTGRGAYCFRIHGQIYHRTSHLHPDEAGGENTNTKHFNNIITHIRHVSRDLSGFFALLWPRNCAMSDNQLFLCSPVLRSSLSPATPDFLTDNPIIFSSSVCSVSSDPYVVAIYCICHYFFVRLFLALLSGHFSCHNCQSSFCSSVFFGSSV</sequence>
<organism evidence="1 2">
    <name type="scientific">Araneus ventricosus</name>
    <name type="common">Orbweaver spider</name>
    <name type="synonym">Epeira ventricosa</name>
    <dbReference type="NCBI Taxonomy" id="182803"/>
    <lineage>
        <taxon>Eukaryota</taxon>
        <taxon>Metazoa</taxon>
        <taxon>Ecdysozoa</taxon>
        <taxon>Arthropoda</taxon>
        <taxon>Chelicerata</taxon>
        <taxon>Arachnida</taxon>
        <taxon>Araneae</taxon>
        <taxon>Araneomorphae</taxon>
        <taxon>Entelegynae</taxon>
        <taxon>Araneoidea</taxon>
        <taxon>Araneidae</taxon>
        <taxon>Araneus</taxon>
    </lineage>
</organism>
<name>A0A4Y2UTM8_ARAVE</name>
<dbReference type="Proteomes" id="UP000499080">
    <property type="component" value="Unassembled WGS sequence"/>
</dbReference>
<evidence type="ECO:0000313" key="2">
    <source>
        <dbReference type="Proteomes" id="UP000499080"/>
    </source>
</evidence>
<keyword evidence="2" id="KW-1185">Reference proteome</keyword>
<proteinExistence type="predicted"/>
<dbReference type="AlphaFoldDB" id="A0A4Y2UTM8"/>
<protein>
    <submittedName>
        <fullName evidence="1">Uncharacterized protein</fullName>
    </submittedName>
</protein>
<comment type="caution">
    <text evidence="1">The sequence shown here is derived from an EMBL/GenBank/DDBJ whole genome shotgun (WGS) entry which is preliminary data.</text>
</comment>
<accession>A0A4Y2UTM8</accession>
<dbReference type="OrthoDB" id="7696245at2759"/>
<reference evidence="1 2" key="1">
    <citation type="journal article" date="2019" name="Sci. Rep.">
        <title>Orb-weaving spider Araneus ventricosus genome elucidates the spidroin gene catalogue.</title>
        <authorList>
            <person name="Kono N."/>
            <person name="Nakamura H."/>
            <person name="Ohtoshi R."/>
            <person name="Moran D.A.P."/>
            <person name="Shinohara A."/>
            <person name="Yoshida Y."/>
            <person name="Fujiwara M."/>
            <person name="Mori M."/>
            <person name="Tomita M."/>
            <person name="Arakawa K."/>
        </authorList>
    </citation>
    <scope>NUCLEOTIDE SEQUENCE [LARGE SCALE GENOMIC DNA]</scope>
</reference>
<evidence type="ECO:0000313" key="1">
    <source>
        <dbReference type="EMBL" id="GBO16349.1"/>
    </source>
</evidence>
<gene>
    <name evidence="1" type="ORF">AVEN_61507_1</name>
</gene>